<organism evidence="3 4">
    <name type="scientific">Ponticaulis profundi</name>
    <dbReference type="NCBI Taxonomy" id="2665222"/>
    <lineage>
        <taxon>Bacteria</taxon>
        <taxon>Pseudomonadati</taxon>
        <taxon>Pseudomonadota</taxon>
        <taxon>Alphaproteobacteria</taxon>
        <taxon>Hyphomonadales</taxon>
        <taxon>Hyphomonadaceae</taxon>
        <taxon>Ponticaulis</taxon>
    </lineage>
</organism>
<protein>
    <recommendedName>
        <fullName evidence="5">YARHG domain-containing protein</fullName>
    </recommendedName>
</protein>
<evidence type="ECO:0000313" key="4">
    <source>
        <dbReference type="Proteomes" id="UP001596303"/>
    </source>
</evidence>
<evidence type="ECO:0000313" key="3">
    <source>
        <dbReference type="EMBL" id="MFC6198133.1"/>
    </source>
</evidence>
<dbReference type="Proteomes" id="UP001596303">
    <property type="component" value="Unassembled WGS sequence"/>
</dbReference>
<gene>
    <name evidence="3" type="ORF">ACFQDM_08590</name>
</gene>
<dbReference type="RefSeq" id="WP_377378081.1">
    <property type="nucleotide sequence ID" value="NZ_JBHSSW010000009.1"/>
</dbReference>
<evidence type="ECO:0000256" key="2">
    <source>
        <dbReference type="SAM" id="SignalP"/>
    </source>
</evidence>
<keyword evidence="2" id="KW-0732">Signal</keyword>
<feature type="chain" id="PRO_5045181722" description="YARHG domain-containing protein" evidence="2">
    <location>
        <begin position="25"/>
        <end position="487"/>
    </location>
</feature>
<evidence type="ECO:0008006" key="5">
    <source>
        <dbReference type="Google" id="ProtNLM"/>
    </source>
</evidence>
<dbReference type="EMBL" id="JBHSSW010000009">
    <property type="protein sequence ID" value="MFC6198133.1"/>
    <property type="molecule type" value="Genomic_DNA"/>
</dbReference>
<reference evidence="4" key="1">
    <citation type="journal article" date="2019" name="Int. J. Syst. Evol. Microbiol.">
        <title>The Global Catalogue of Microorganisms (GCM) 10K type strain sequencing project: providing services to taxonomists for standard genome sequencing and annotation.</title>
        <authorList>
            <consortium name="The Broad Institute Genomics Platform"/>
            <consortium name="The Broad Institute Genome Sequencing Center for Infectious Disease"/>
            <person name="Wu L."/>
            <person name="Ma J."/>
        </authorList>
    </citation>
    <scope>NUCLEOTIDE SEQUENCE [LARGE SCALE GENOMIC DNA]</scope>
    <source>
        <strain evidence="4">CGMCC-1.15741</strain>
    </source>
</reference>
<comment type="caution">
    <text evidence="3">The sequence shown here is derived from an EMBL/GenBank/DDBJ whole genome shotgun (WGS) entry which is preliminary data.</text>
</comment>
<keyword evidence="1" id="KW-0175">Coiled coil</keyword>
<sequence length="487" mass="55980">MQLRKFGLALSALAVMAVTGTARAQFGIDNGATEYAMSENVFVETPECAIRVQDWIEPRGSGTAFLRDKSYGQEALSKAAMGWYYAGPDSLWRDHDSRRKLGECMERGDCGLKKYKRLARQIWKDNPDQWSRKEVDRFYDYFGKEPPAALINLATDGIGRCFGDHPAQKSMAEAGFVQADLSAEECQFIEDNENRFFAGRFTAFFNFYNAEKLCGPGTWVPLPVAENLAELMGKDAEKERLEQEAAERWANRSVEVRTRGLNGCQIAYGLIMGGLNNSAVERVPDDGISWALNYEQARIQDETCPLMPVELSDWVQRQPLETFEPAQDPFEFYRTNMPAKTAYDSWPNYVRTVMKHYESPTNPHEPVPESACYAFANWLGKKKYNNTSESRPDWRFLFDVASVGTDRNRSICVQVPVSMILEFQRDERIAEQQRIIAEEQWRREEAQRQAAEAKFQELLRWKPSYRPPATEPRCYRRDDVSEICFFN</sequence>
<keyword evidence="4" id="KW-1185">Reference proteome</keyword>
<proteinExistence type="predicted"/>
<evidence type="ECO:0000256" key="1">
    <source>
        <dbReference type="SAM" id="Coils"/>
    </source>
</evidence>
<feature type="coiled-coil region" evidence="1">
    <location>
        <begin position="429"/>
        <end position="456"/>
    </location>
</feature>
<accession>A0ABW1S9E5</accession>
<feature type="signal peptide" evidence="2">
    <location>
        <begin position="1"/>
        <end position="24"/>
    </location>
</feature>
<name>A0ABW1S9E5_9PROT</name>